<reference evidence="2" key="2">
    <citation type="journal article" date="2015" name="Data Brief">
        <title>Shoot transcriptome of the giant reed, Arundo donax.</title>
        <authorList>
            <person name="Barrero R.A."/>
            <person name="Guerrero F.D."/>
            <person name="Moolhuijzen P."/>
            <person name="Goolsby J.A."/>
            <person name="Tidwell J."/>
            <person name="Bellgard S.E."/>
            <person name="Bellgard M.I."/>
        </authorList>
    </citation>
    <scope>NUCLEOTIDE SEQUENCE</scope>
    <source>
        <tissue evidence="2">Shoot tissue taken approximately 20 cm above the soil surface</tissue>
    </source>
</reference>
<proteinExistence type="predicted"/>
<evidence type="ECO:0000313" key="2">
    <source>
        <dbReference type="EMBL" id="JAE15957.1"/>
    </source>
</evidence>
<organism evidence="2">
    <name type="scientific">Arundo donax</name>
    <name type="common">Giant reed</name>
    <name type="synonym">Donax arundinaceus</name>
    <dbReference type="NCBI Taxonomy" id="35708"/>
    <lineage>
        <taxon>Eukaryota</taxon>
        <taxon>Viridiplantae</taxon>
        <taxon>Streptophyta</taxon>
        <taxon>Embryophyta</taxon>
        <taxon>Tracheophyta</taxon>
        <taxon>Spermatophyta</taxon>
        <taxon>Magnoliopsida</taxon>
        <taxon>Liliopsida</taxon>
        <taxon>Poales</taxon>
        <taxon>Poaceae</taxon>
        <taxon>PACMAD clade</taxon>
        <taxon>Arundinoideae</taxon>
        <taxon>Arundineae</taxon>
        <taxon>Arundo</taxon>
    </lineage>
</organism>
<feature type="compositionally biased region" description="Pro residues" evidence="1">
    <location>
        <begin position="265"/>
        <end position="274"/>
    </location>
</feature>
<reference evidence="2" key="1">
    <citation type="submission" date="2014-09" db="EMBL/GenBank/DDBJ databases">
        <authorList>
            <person name="Magalhaes I.L.F."/>
            <person name="Oliveira U."/>
            <person name="Santos F.R."/>
            <person name="Vidigal T.H.D.A."/>
            <person name="Brescovit A.D."/>
            <person name="Santos A.J."/>
        </authorList>
    </citation>
    <scope>NUCLEOTIDE SEQUENCE</scope>
    <source>
        <tissue evidence="2">Shoot tissue taken approximately 20 cm above the soil surface</tissue>
    </source>
</reference>
<dbReference type="EMBL" id="GBRH01181939">
    <property type="protein sequence ID" value="JAE15957.1"/>
    <property type="molecule type" value="Transcribed_RNA"/>
</dbReference>
<evidence type="ECO:0000256" key="1">
    <source>
        <dbReference type="SAM" id="MobiDB-lite"/>
    </source>
</evidence>
<dbReference type="AlphaFoldDB" id="A0A0A9FUL4"/>
<sequence length="334" mass="35047">MHPSILPLPGTPLIQCVLHTITRISTSPGQSAHHTTAILFVVASGRRSSLPTRLPLVTVVTVTRKVPMNTIAGDADAQQPGVQGVGTATEIRLHAGPRVLGLGGCDGGVNPRLVGARAHGAGVVAVQRGASGAGARSVSLPWEEKGVVAVPREHARGASGGGGPAAPVLAVVRVGAALADREPGGRDEEAKPRVQLHWRRRLQRDEAGLDGGGGALHLDERRFVLPLRRVGGEGEPALVELRRVLISAVPAATTSGGGGVALPELVPPDTPPSTEPEALGRRRRGRALRNCLLLGLRRRRRRLGGRFDAAARQAVHARHQWSRQSAMRGGRHEL</sequence>
<name>A0A0A9FUL4_ARUDO</name>
<feature type="region of interest" description="Disordered" evidence="1">
    <location>
        <begin position="258"/>
        <end position="282"/>
    </location>
</feature>
<accession>A0A0A9FUL4</accession>
<protein>
    <submittedName>
        <fullName evidence="2">Uncharacterized protein</fullName>
    </submittedName>
</protein>